<evidence type="ECO:0000256" key="12">
    <source>
        <dbReference type="ARBA" id="ARBA00023146"/>
    </source>
</evidence>
<dbReference type="STRING" id="796925.A0A137PAV3"/>
<dbReference type="GO" id="GO:0005524">
    <property type="term" value="F:ATP binding"/>
    <property type="evidence" value="ECO:0007669"/>
    <property type="project" value="UniProtKB-KW"/>
</dbReference>
<dbReference type="PANTHER" id="PTHR10890">
    <property type="entry name" value="CYSTEINYL-TRNA SYNTHETASE"/>
    <property type="match status" value="1"/>
</dbReference>
<evidence type="ECO:0000259" key="15">
    <source>
        <dbReference type="Pfam" id="PF01406"/>
    </source>
</evidence>
<accession>A0A137PAV3</accession>
<dbReference type="Pfam" id="PF01406">
    <property type="entry name" value="tRNA-synt_1e"/>
    <property type="match status" value="1"/>
</dbReference>
<comment type="cofactor">
    <cofactor evidence="1">
        <name>Zn(2+)</name>
        <dbReference type="ChEBI" id="CHEBI:29105"/>
    </cofactor>
</comment>
<dbReference type="Gene3D" id="3.40.50.620">
    <property type="entry name" value="HUPs"/>
    <property type="match status" value="1"/>
</dbReference>
<comment type="similarity">
    <text evidence="3">Belongs to the class-I aminoacyl-tRNA synthetase family.</text>
</comment>
<dbReference type="Proteomes" id="UP000070444">
    <property type="component" value="Unassembled WGS sequence"/>
</dbReference>
<evidence type="ECO:0000313" key="18">
    <source>
        <dbReference type="Proteomes" id="UP000070444"/>
    </source>
</evidence>
<feature type="region of interest" description="Disordered" evidence="14">
    <location>
        <begin position="672"/>
        <end position="728"/>
    </location>
</feature>
<keyword evidence="10" id="KW-0067">ATP-binding</keyword>
<dbReference type="SUPFAM" id="SSF52374">
    <property type="entry name" value="Nucleotidylyl transferase"/>
    <property type="match status" value="1"/>
</dbReference>
<feature type="compositionally biased region" description="Basic and acidic residues" evidence="14">
    <location>
        <begin position="686"/>
        <end position="697"/>
    </location>
</feature>
<dbReference type="GO" id="GO:0004817">
    <property type="term" value="F:cysteine-tRNA ligase activity"/>
    <property type="evidence" value="ECO:0007669"/>
    <property type="project" value="UniProtKB-EC"/>
</dbReference>
<protein>
    <recommendedName>
        <fullName evidence="4">cysteine--tRNA ligase</fullName>
        <ecNumber evidence="4">6.1.1.16</ecNumber>
    </recommendedName>
    <alternativeName>
        <fullName evidence="13">Cysteinyl-tRNA synthetase</fullName>
    </alternativeName>
</protein>
<dbReference type="EC" id="6.1.1.16" evidence="4"/>
<evidence type="ECO:0000256" key="7">
    <source>
        <dbReference type="ARBA" id="ARBA00022723"/>
    </source>
</evidence>
<feature type="domain" description="tRNA synthetases class I catalytic" evidence="15">
    <location>
        <begin position="45"/>
        <end position="463"/>
    </location>
</feature>
<dbReference type="InterPro" id="IPR024909">
    <property type="entry name" value="Cys-tRNA/MSH_ligase"/>
</dbReference>
<dbReference type="CDD" id="cd00672">
    <property type="entry name" value="CysRS_core"/>
    <property type="match status" value="1"/>
</dbReference>
<dbReference type="Gene3D" id="1.20.120.1910">
    <property type="entry name" value="Cysteine-tRNA ligase, C-terminal anti-codon recognition domain"/>
    <property type="match status" value="1"/>
</dbReference>
<dbReference type="EMBL" id="KQ964459">
    <property type="protein sequence ID" value="KXN72147.1"/>
    <property type="molecule type" value="Genomic_DNA"/>
</dbReference>
<dbReference type="InterPro" id="IPR009080">
    <property type="entry name" value="tRNAsynth_Ia_anticodon-bd"/>
</dbReference>
<dbReference type="SUPFAM" id="SSF47323">
    <property type="entry name" value="Anticodon-binding domain of a subclass of class I aminoacyl-tRNA synthetases"/>
    <property type="match status" value="1"/>
</dbReference>
<comment type="subcellular location">
    <subcellularLocation>
        <location evidence="2">Cytoplasm</location>
    </subcellularLocation>
</comment>
<organism evidence="17 18">
    <name type="scientific">Conidiobolus coronatus (strain ATCC 28846 / CBS 209.66 / NRRL 28638)</name>
    <name type="common">Delacroixia coronata</name>
    <dbReference type="NCBI Taxonomy" id="796925"/>
    <lineage>
        <taxon>Eukaryota</taxon>
        <taxon>Fungi</taxon>
        <taxon>Fungi incertae sedis</taxon>
        <taxon>Zoopagomycota</taxon>
        <taxon>Entomophthoromycotina</taxon>
        <taxon>Entomophthoromycetes</taxon>
        <taxon>Entomophthorales</taxon>
        <taxon>Ancylistaceae</taxon>
        <taxon>Conidiobolus</taxon>
    </lineage>
</organism>
<keyword evidence="18" id="KW-1185">Reference proteome</keyword>
<dbReference type="PRINTS" id="PR00983">
    <property type="entry name" value="TRNASYNTHCYS"/>
</dbReference>
<evidence type="ECO:0000256" key="14">
    <source>
        <dbReference type="SAM" id="MobiDB-lite"/>
    </source>
</evidence>
<evidence type="ECO:0000256" key="3">
    <source>
        <dbReference type="ARBA" id="ARBA00005594"/>
    </source>
</evidence>
<dbReference type="InterPro" id="IPR014729">
    <property type="entry name" value="Rossmann-like_a/b/a_fold"/>
</dbReference>
<evidence type="ECO:0000259" key="16">
    <source>
        <dbReference type="Pfam" id="PF09190"/>
    </source>
</evidence>
<keyword evidence="5" id="KW-0963">Cytoplasm</keyword>
<dbReference type="GO" id="GO:0006423">
    <property type="term" value="P:cysteinyl-tRNA aminoacylation"/>
    <property type="evidence" value="ECO:0007669"/>
    <property type="project" value="InterPro"/>
</dbReference>
<dbReference type="PANTHER" id="PTHR10890:SF3">
    <property type="entry name" value="CYSTEINE--TRNA LIGASE, CYTOPLASMIC"/>
    <property type="match status" value="1"/>
</dbReference>
<feature type="compositionally biased region" description="Basic and acidic residues" evidence="14">
    <location>
        <begin position="704"/>
        <end position="728"/>
    </location>
</feature>
<dbReference type="InterPro" id="IPR015803">
    <property type="entry name" value="Cys-tRNA-ligase"/>
</dbReference>
<keyword evidence="12 17" id="KW-0030">Aminoacyl-tRNA synthetase</keyword>
<proteinExistence type="inferred from homology"/>
<evidence type="ECO:0000256" key="4">
    <source>
        <dbReference type="ARBA" id="ARBA00012832"/>
    </source>
</evidence>
<evidence type="ECO:0000256" key="6">
    <source>
        <dbReference type="ARBA" id="ARBA00022598"/>
    </source>
</evidence>
<keyword evidence="6" id="KW-0436">Ligase</keyword>
<keyword evidence="7" id="KW-0479">Metal-binding</keyword>
<dbReference type="GO" id="GO:0005737">
    <property type="term" value="C:cytoplasm"/>
    <property type="evidence" value="ECO:0007669"/>
    <property type="project" value="UniProtKB-SubCell"/>
</dbReference>
<dbReference type="InterPro" id="IPR032678">
    <property type="entry name" value="tRNA-synt_1_cat_dom"/>
</dbReference>
<evidence type="ECO:0000256" key="2">
    <source>
        <dbReference type="ARBA" id="ARBA00004496"/>
    </source>
</evidence>
<gene>
    <name evidence="17" type="ORF">CONCODRAFT_37301</name>
</gene>
<dbReference type="GO" id="GO:0046872">
    <property type="term" value="F:metal ion binding"/>
    <property type="evidence" value="ECO:0007669"/>
    <property type="project" value="UniProtKB-KW"/>
</dbReference>
<dbReference type="Pfam" id="PF09190">
    <property type="entry name" value="DALR_2"/>
    <property type="match status" value="1"/>
</dbReference>
<dbReference type="OMA" id="FHNDMKS"/>
<keyword evidence="9" id="KW-0862">Zinc</keyword>
<evidence type="ECO:0000256" key="8">
    <source>
        <dbReference type="ARBA" id="ARBA00022741"/>
    </source>
</evidence>
<evidence type="ECO:0000256" key="10">
    <source>
        <dbReference type="ARBA" id="ARBA00022840"/>
    </source>
</evidence>
<dbReference type="NCBIfam" id="TIGR00435">
    <property type="entry name" value="cysS"/>
    <property type="match status" value="1"/>
</dbReference>
<dbReference type="OrthoDB" id="438179at2759"/>
<name>A0A137PAV3_CONC2</name>
<sequence length="755" mass="85755">MTSSPTQEKLTRELPKWTAPINPEVDNSQLKVYNTLTKSKVGFAPANGKLVKWYNCGPTVYDAAHMGHARNYVTIDILRRIMTDYFGYNVQFVMNITDIDDKIIVRARQHYLYNQYAQQKTQVDNSLISDLEVAFELFANDKLKSTNLEEVASQLDKEGVDPKLIMNYKAAVSSRQAIDQVKNDLSSASNWSQDQIKAWLENSKDILSAWLDSEKKDSVTDPKVFRELAAYWENDFLQDMEALNVLPADVMTRVSEYVPEIITFVEGIISNGYGYEVDGSVYFDTAAFDANPNHYYAKLEPNSANNLSLIEEGEGSLGAKLTGKRNPSDFALWKKSKPGEPFWSSPWGEGRPGWHIECSAMASEIFGTTMDIHSGGEDLAFPHHDNELAQSEACHGCPQWVNYFLHTGHLHIEGQKMSKSLKNFITIKEALAKYSPRQLRLTFLMHQWDNGMDFKQTSMEEAINNEKLFNNFLINAKALIQEAKTHNVEFTGDNNYKEGEKQLDSWFREKQADLHNALCDSFNTPNAIKALTELINRTNVYIGQVRTSGQAVNHELITQIAKYVTKILTIFGLTNRGHEIGLTSNNQAGANLEDTVMPYLRVLSSFRDNIRALARGGADAKQILAICDQLRDNDLADLGVLLDDREDGKALVKLVDREELIRAREQKQKQEQEKLARKLAQQQAQEQKKRERLEKGKTPPSELFKTEEYSKWDEKGIPTHDKEGAELAKSKTKKLVKEFDQQAKLHNEYLASLQE</sequence>
<dbReference type="InterPro" id="IPR015273">
    <property type="entry name" value="Cys-tRNA-synt_Ia_DALR"/>
</dbReference>
<evidence type="ECO:0000256" key="1">
    <source>
        <dbReference type="ARBA" id="ARBA00001947"/>
    </source>
</evidence>
<feature type="domain" description="Cysteinyl-tRNA synthetase class Ia DALR" evidence="16">
    <location>
        <begin position="516"/>
        <end position="573"/>
    </location>
</feature>
<evidence type="ECO:0000256" key="13">
    <source>
        <dbReference type="ARBA" id="ARBA00031499"/>
    </source>
</evidence>
<evidence type="ECO:0000256" key="11">
    <source>
        <dbReference type="ARBA" id="ARBA00022917"/>
    </source>
</evidence>
<keyword evidence="8" id="KW-0547">Nucleotide-binding</keyword>
<dbReference type="AlphaFoldDB" id="A0A137PAV3"/>
<evidence type="ECO:0000313" key="17">
    <source>
        <dbReference type="EMBL" id="KXN72147.1"/>
    </source>
</evidence>
<keyword evidence="11" id="KW-0648">Protein biosynthesis</keyword>
<evidence type="ECO:0000256" key="5">
    <source>
        <dbReference type="ARBA" id="ARBA00022490"/>
    </source>
</evidence>
<evidence type="ECO:0000256" key="9">
    <source>
        <dbReference type="ARBA" id="ARBA00022833"/>
    </source>
</evidence>
<reference evidence="17 18" key="1">
    <citation type="journal article" date="2015" name="Genome Biol. Evol.">
        <title>Phylogenomic analyses indicate that early fungi evolved digesting cell walls of algal ancestors of land plants.</title>
        <authorList>
            <person name="Chang Y."/>
            <person name="Wang S."/>
            <person name="Sekimoto S."/>
            <person name="Aerts A.L."/>
            <person name="Choi C."/>
            <person name="Clum A."/>
            <person name="LaButti K.M."/>
            <person name="Lindquist E.A."/>
            <person name="Yee Ngan C."/>
            <person name="Ohm R.A."/>
            <person name="Salamov A.A."/>
            <person name="Grigoriev I.V."/>
            <person name="Spatafora J.W."/>
            <person name="Berbee M.L."/>
        </authorList>
    </citation>
    <scope>NUCLEOTIDE SEQUENCE [LARGE SCALE GENOMIC DNA]</scope>
    <source>
        <strain evidence="17 18">NRRL 28638</strain>
    </source>
</reference>
<dbReference type="HAMAP" id="MF_00041">
    <property type="entry name" value="Cys_tRNA_synth"/>
    <property type="match status" value="1"/>
</dbReference>